<feature type="region of interest" description="Disordered" evidence="1">
    <location>
        <begin position="1"/>
        <end position="101"/>
    </location>
</feature>
<evidence type="ECO:0000313" key="2">
    <source>
        <dbReference type="EMBL" id="KAF2244639.1"/>
    </source>
</evidence>
<sequence length="295" mass="33023">MEGLEKAPTSVHRSNTAPIRQQRSKKTSPDSSANPITTTAETDRPASEKRPSAHQTSTEPRRKSIASSEDSTTKSRRRGHGSLPSSRRTSCTIVDPSRPARHYRIKSSQTCPTLNREIDDVLALHFRSCSLFSNPAYSSNLPSPTISGYRGANTDFGSMRVDPPPPAPQASQDGIESLSPKESEEAVATPEVANTLHWISPSTRKMQYEKIDRANSGLRGFAKRIVPRCVSGHQPQRFYEKDRSDVGSVRRYRMDVSDDEEVDEKSALRLQSRKVERSRPEQKNDNAKRKKWGCF</sequence>
<name>A0A6A6I3A2_9PLEO</name>
<proteinExistence type="predicted"/>
<feature type="compositionally biased region" description="Basic and acidic residues" evidence="1">
    <location>
        <begin position="41"/>
        <end position="51"/>
    </location>
</feature>
<dbReference type="Proteomes" id="UP000800094">
    <property type="component" value="Unassembled WGS sequence"/>
</dbReference>
<feature type="compositionally biased region" description="Polar residues" evidence="1">
    <location>
        <begin position="11"/>
        <end position="21"/>
    </location>
</feature>
<feature type="region of interest" description="Disordered" evidence="1">
    <location>
        <begin position="140"/>
        <end position="189"/>
    </location>
</feature>
<dbReference type="AlphaFoldDB" id="A0A6A6I3A2"/>
<feature type="region of interest" description="Disordered" evidence="1">
    <location>
        <begin position="255"/>
        <end position="295"/>
    </location>
</feature>
<dbReference type="GeneID" id="54577403"/>
<dbReference type="RefSeq" id="XP_033679643.1">
    <property type="nucleotide sequence ID" value="XM_033824073.1"/>
</dbReference>
<accession>A0A6A6I3A2</accession>
<protein>
    <submittedName>
        <fullName evidence="2">Uncharacterized protein</fullName>
    </submittedName>
</protein>
<dbReference type="EMBL" id="ML987202">
    <property type="protein sequence ID" value="KAF2244639.1"/>
    <property type="molecule type" value="Genomic_DNA"/>
</dbReference>
<keyword evidence="3" id="KW-1185">Reference proteome</keyword>
<evidence type="ECO:0000256" key="1">
    <source>
        <dbReference type="SAM" id="MobiDB-lite"/>
    </source>
</evidence>
<feature type="compositionally biased region" description="Polar residues" evidence="1">
    <location>
        <begin position="83"/>
        <end position="92"/>
    </location>
</feature>
<reference evidence="2" key="1">
    <citation type="journal article" date="2020" name="Stud. Mycol.">
        <title>101 Dothideomycetes genomes: a test case for predicting lifestyles and emergence of pathogens.</title>
        <authorList>
            <person name="Haridas S."/>
            <person name="Albert R."/>
            <person name="Binder M."/>
            <person name="Bloem J."/>
            <person name="Labutti K."/>
            <person name="Salamov A."/>
            <person name="Andreopoulos B."/>
            <person name="Baker S."/>
            <person name="Barry K."/>
            <person name="Bills G."/>
            <person name="Bluhm B."/>
            <person name="Cannon C."/>
            <person name="Castanera R."/>
            <person name="Culley D."/>
            <person name="Daum C."/>
            <person name="Ezra D."/>
            <person name="Gonzalez J."/>
            <person name="Henrissat B."/>
            <person name="Kuo A."/>
            <person name="Liang C."/>
            <person name="Lipzen A."/>
            <person name="Lutzoni F."/>
            <person name="Magnuson J."/>
            <person name="Mondo S."/>
            <person name="Nolan M."/>
            <person name="Ohm R."/>
            <person name="Pangilinan J."/>
            <person name="Park H.-J."/>
            <person name="Ramirez L."/>
            <person name="Alfaro M."/>
            <person name="Sun H."/>
            <person name="Tritt A."/>
            <person name="Yoshinaga Y."/>
            <person name="Zwiers L.-H."/>
            <person name="Turgeon B."/>
            <person name="Goodwin S."/>
            <person name="Spatafora J."/>
            <person name="Crous P."/>
            <person name="Grigoriev I."/>
        </authorList>
    </citation>
    <scope>NUCLEOTIDE SEQUENCE</scope>
    <source>
        <strain evidence="2">CBS 122368</strain>
    </source>
</reference>
<dbReference type="OrthoDB" id="5366332at2759"/>
<evidence type="ECO:0000313" key="3">
    <source>
        <dbReference type="Proteomes" id="UP000800094"/>
    </source>
</evidence>
<organism evidence="2 3">
    <name type="scientific">Trematosphaeria pertusa</name>
    <dbReference type="NCBI Taxonomy" id="390896"/>
    <lineage>
        <taxon>Eukaryota</taxon>
        <taxon>Fungi</taxon>
        <taxon>Dikarya</taxon>
        <taxon>Ascomycota</taxon>
        <taxon>Pezizomycotina</taxon>
        <taxon>Dothideomycetes</taxon>
        <taxon>Pleosporomycetidae</taxon>
        <taxon>Pleosporales</taxon>
        <taxon>Massarineae</taxon>
        <taxon>Trematosphaeriaceae</taxon>
        <taxon>Trematosphaeria</taxon>
    </lineage>
</organism>
<gene>
    <name evidence="2" type="ORF">BU26DRAFT_434418</name>
</gene>
<feature type="compositionally biased region" description="Basic and acidic residues" evidence="1">
    <location>
        <begin position="273"/>
        <end position="287"/>
    </location>
</feature>
<feature type="compositionally biased region" description="Polar residues" evidence="1">
    <location>
        <begin position="29"/>
        <end position="40"/>
    </location>
</feature>